<feature type="compositionally biased region" description="Acidic residues" evidence="6">
    <location>
        <begin position="1"/>
        <end position="10"/>
    </location>
</feature>
<dbReference type="PANTHER" id="PTHR32096">
    <property type="entry name" value="WRKY TRANSCRIPTION FACTOR 30-RELATED-RELATED"/>
    <property type="match status" value="1"/>
</dbReference>
<dbReference type="PANTHER" id="PTHR32096:SF18">
    <property type="entry name" value="DISEASE RESISTANCE PROTEIN RRS1B-RELATED"/>
    <property type="match status" value="1"/>
</dbReference>
<dbReference type="SMART" id="SM00774">
    <property type="entry name" value="WRKY"/>
    <property type="match status" value="1"/>
</dbReference>
<reference evidence="8 9" key="1">
    <citation type="submission" date="2024-06" db="EMBL/GenBank/DDBJ databases">
        <title>A chromosome level genome sequence of Diviner's sage (Salvia divinorum).</title>
        <authorList>
            <person name="Ford S.A."/>
            <person name="Ro D.-K."/>
            <person name="Ness R.W."/>
            <person name="Phillips M.A."/>
        </authorList>
    </citation>
    <scope>NUCLEOTIDE SEQUENCE [LARGE SCALE GENOMIC DNA]</scope>
    <source>
        <strain evidence="8">SAF-2024a</strain>
        <tissue evidence="8">Leaf</tissue>
    </source>
</reference>
<gene>
    <name evidence="8" type="primary">WRKY69</name>
    <name evidence="8" type="ORF">AAHA92_11394</name>
</gene>
<keyword evidence="4" id="KW-0804">Transcription</keyword>
<proteinExistence type="predicted"/>
<dbReference type="Gene3D" id="2.20.25.80">
    <property type="entry name" value="WRKY domain"/>
    <property type="match status" value="1"/>
</dbReference>
<organism evidence="8 9">
    <name type="scientific">Salvia divinorum</name>
    <name type="common">Maria pastora</name>
    <name type="synonym">Diviner's sage</name>
    <dbReference type="NCBI Taxonomy" id="28513"/>
    <lineage>
        <taxon>Eukaryota</taxon>
        <taxon>Viridiplantae</taxon>
        <taxon>Streptophyta</taxon>
        <taxon>Embryophyta</taxon>
        <taxon>Tracheophyta</taxon>
        <taxon>Spermatophyta</taxon>
        <taxon>Magnoliopsida</taxon>
        <taxon>eudicotyledons</taxon>
        <taxon>Gunneridae</taxon>
        <taxon>Pentapetalae</taxon>
        <taxon>asterids</taxon>
        <taxon>lamiids</taxon>
        <taxon>Lamiales</taxon>
        <taxon>Lamiaceae</taxon>
        <taxon>Nepetoideae</taxon>
        <taxon>Mentheae</taxon>
        <taxon>Salviinae</taxon>
        <taxon>Salvia</taxon>
        <taxon>Salvia subgen. Calosphace</taxon>
    </lineage>
</organism>
<keyword evidence="3" id="KW-0238">DNA-binding</keyword>
<sequence>MEGGFDDEHDEASAATPPPENTAESPVSGDEEAYAPSPKKSRRGANKRVVTVPIGGGDGSRSKAEVYPPPDSWSWRKYGQKPIKGSPYPRGYYKCSSSKGCPARKQVERSRLDPTTLLITYSCNHSHPLPTTTKNHHHHPLLPTRAASSAAKPAIASSSSDTAPPAASFPPEPSSSQPDVEPRPADDGFVELAGELGWLCDVVPAIADGTALVAVSTWGGAAQADVEFSVPIGEEDKLLFGDLGDLPESSMVFRRHRVEATCCAGGTG</sequence>
<dbReference type="GO" id="GO:0003677">
    <property type="term" value="F:DNA binding"/>
    <property type="evidence" value="ECO:0007669"/>
    <property type="project" value="UniProtKB-KW"/>
</dbReference>
<comment type="subcellular location">
    <subcellularLocation>
        <location evidence="1">Nucleus</location>
    </subcellularLocation>
</comment>
<evidence type="ECO:0000256" key="2">
    <source>
        <dbReference type="ARBA" id="ARBA00023015"/>
    </source>
</evidence>
<dbReference type="Proteomes" id="UP001567538">
    <property type="component" value="Unassembled WGS sequence"/>
</dbReference>
<dbReference type="FunFam" id="2.20.25.80:FF:000004">
    <property type="entry name" value="WRKY transcription factor 65"/>
    <property type="match status" value="1"/>
</dbReference>
<keyword evidence="5" id="KW-0539">Nucleus</keyword>
<feature type="region of interest" description="Disordered" evidence="6">
    <location>
        <begin position="1"/>
        <end position="84"/>
    </location>
</feature>
<feature type="compositionally biased region" description="Low complexity" evidence="6">
    <location>
        <begin position="146"/>
        <end position="166"/>
    </location>
</feature>
<evidence type="ECO:0000256" key="6">
    <source>
        <dbReference type="SAM" id="MobiDB-lite"/>
    </source>
</evidence>
<evidence type="ECO:0000313" key="9">
    <source>
        <dbReference type="Proteomes" id="UP001567538"/>
    </source>
</evidence>
<dbReference type="PROSITE" id="PS50811">
    <property type="entry name" value="WRKY"/>
    <property type="match status" value="1"/>
</dbReference>
<protein>
    <submittedName>
        <fullName evidence="8">DNA binding domain</fullName>
    </submittedName>
</protein>
<dbReference type="Pfam" id="PF03106">
    <property type="entry name" value="WRKY"/>
    <property type="match status" value="1"/>
</dbReference>
<keyword evidence="2" id="KW-0805">Transcription regulation</keyword>
<feature type="region of interest" description="Disordered" evidence="6">
    <location>
        <begin position="145"/>
        <end position="187"/>
    </location>
</feature>
<dbReference type="GO" id="GO:0005634">
    <property type="term" value="C:nucleus"/>
    <property type="evidence" value="ECO:0007669"/>
    <property type="project" value="UniProtKB-SubCell"/>
</dbReference>
<dbReference type="InterPro" id="IPR003657">
    <property type="entry name" value="WRKY_dom"/>
</dbReference>
<evidence type="ECO:0000313" key="8">
    <source>
        <dbReference type="EMBL" id="KAL1555687.1"/>
    </source>
</evidence>
<evidence type="ECO:0000256" key="3">
    <source>
        <dbReference type="ARBA" id="ARBA00023125"/>
    </source>
</evidence>
<feature type="domain" description="WRKY" evidence="7">
    <location>
        <begin position="64"/>
        <end position="130"/>
    </location>
</feature>
<keyword evidence="9" id="KW-1185">Reference proteome</keyword>
<dbReference type="InterPro" id="IPR044810">
    <property type="entry name" value="WRKY_plant"/>
</dbReference>
<name>A0ABD1HHH7_SALDI</name>
<accession>A0ABD1HHH7</accession>
<dbReference type="EMBL" id="JBEAFC010000005">
    <property type="protein sequence ID" value="KAL1555687.1"/>
    <property type="molecule type" value="Genomic_DNA"/>
</dbReference>
<evidence type="ECO:0000256" key="5">
    <source>
        <dbReference type="ARBA" id="ARBA00023242"/>
    </source>
</evidence>
<dbReference type="SUPFAM" id="SSF118290">
    <property type="entry name" value="WRKY DNA-binding domain"/>
    <property type="match status" value="1"/>
</dbReference>
<evidence type="ECO:0000256" key="1">
    <source>
        <dbReference type="ARBA" id="ARBA00004123"/>
    </source>
</evidence>
<comment type="caution">
    <text evidence="8">The sequence shown here is derived from an EMBL/GenBank/DDBJ whole genome shotgun (WGS) entry which is preliminary data.</text>
</comment>
<evidence type="ECO:0000256" key="4">
    <source>
        <dbReference type="ARBA" id="ARBA00023163"/>
    </source>
</evidence>
<dbReference type="InterPro" id="IPR036576">
    <property type="entry name" value="WRKY_dom_sf"/>
</dbReference>
<evidence type="ECO:0000259" key="7">
    <source>
        <dbReference type="PROSITE" id="PS50811"/>
    </source>
</evidence>
<dbReference type="AlphaFoldDB" id="A0ABD1HHH7"/>